<evidence type="ECO:0000313" key="2">
    <source>
        <dbReference type="Proteomes" id="UP000810252"/>
    </source>
</evidence>
<accession>A0A9D9HCL6</accession>
<dbReference type="EMBL" id="JADIMQ010000117">
    <property type="protein sequence ID" value="MBO8449265.1"/>
    <property type="molecule type" value="Genomic_DNA"/>
</dbReference>
<organism evidence="1 2">
    <name type="scientific">Candidatus Cryptobacteroides merdigallinarum</name>
    <dbReference type="NCBI Taxonomy" id="2840770"/>
    <lineage>
        <taxon>Bacteria</taxon>
        <taxon>Pseudomonadati</taxon>
        <taxon>Bacteroidota</taxon>
        <taxon>Bacteroidia</taxon>
        <taxon>Bacteroidales</taxon>
        <taxon>Candidatus Cryptobacteroides</taxon>
    </lineage>
</organism>
<dbReference type="Proteomes" id="UP000810252">
    <property type="component" value="Unassembled WGS sequence"/>
</dbReference>
<reference evidence="1" key="1">
    <citation type="submission" date="2020-10" db="EMBL/GenBank/DDBJ databases">
        <authorList>
            <person name="Gilroy R."/>
        </authorList>
    </citation>
    <scope>NUCLEOTIDE SEQUENCE</scope>
    <source>
        <strain evidence="1">20514</strain>
    </source>
</reference>
<name>A0A9D9HCL6_9BACT</name>
<gene>
    <name evidence="1" type="ORF">IAC29_08350</name>
</gene>
<reference evidence="1" key="2">
    <citation type="journal article" date="2021" name="PeerJ">
        <title>Extensive microbial diversity within the chicken gut microbiome revealed by metagenomics and culture.</title>
        <authorList>
            <person name="Gilroy R."/>
            <person name="Ravi A."/>
            <person name="Getino M."/>
            <person name="Pursley I."/>
            <person name="Horton D.L."/>
            <person name="Alikhan N.F."/>
            <person name="Baker D."/>
            <person name="Gharbi K."/>
            <person name="Hall N."/>
            <person name="Watson M."/>
            <person name="Adriaenssens E.M."/>
            <person name="Foster-Nyarko E."/>
            <person name="Jarju S."/>
            <person name="Secka A."/>
            <person name="Antonio M."/>
            <person name="Oren A."/>
            <person name="Chaudhuri R.R."/>
            <person name="La Ragione R."/>
            <person name="Hildebrand F."/>
            <person name="Pallen M.J."/>
        </authorList>
    </citation>
    <scope>NUCLEOTIDE SEQUENCE</scope>
    <source>
        <strain evidence="1">20514</strain>
    </source>
</reference>
<dbReference type="AlphaFoldDB" id="A0A9D9HCL6"/>
<protein>
    <submittedName>
        <fullName evidence="1">RloB domain-containing protein</fullName>
    </submittedName>
</protein>
<proteinExistence type="predicted"/>
<dbReference type="InterPro" id="IPR025591">
    <property type="entry name" value="RloB"/>
</dbReference>
<sequence length="219" mass="25330">MGTNNRQQNGQRLRNSFACVVDGETEIWYLNMLKRNEPSMKNISIRPELPQKKTLEEQFKQVQTLAESYTAVFWIIDTDTIIRTNRTFTGDRSKSPKVVLKECVSALPDNAIFIANTPCFEFWVLLHVLKTSRYYETGADVIEQLHKYDLLKDYSKTRKYFTQEGNDIYKRLKPYLATAIANSKATGEFDYENLEKGFCSMHKLLFGLNIDAAVRETGL</sequence>
<comment type="caution">
    <text evidence="1">The sequence shown here is derived from an EMBL/GenBank/DDBJ whole genome shotgun (WGS) entry which is preliminary data.</text>
</comment>
<evidence type="ECO:0000313" key="1">
    <source>
        <dbReference type="EMBL" id="MBO8449265.1"/>
    </source>
</evidence>
<dbReference type="Pfam" id="PF13707">
    <property type="entry name" value="RloB"/>
    <property type="match status" value="1"/>
</dbReference>